<feature type="active site" description="Proton acceptor" evidence="10">
    <location>
        <position position="456"/>
    </location>
</feature>
<comment type="similarity">
    <text evidence="1 13">Belongs to the class-I pyridine nucleotide-disulfide oxidoreductase family.</text>
</comment>
<keyword evidence="8 13" id="KW-0676">Redox-active center</keyword>
<dbReference type="FunFam" id="3.30.390.30:FF:000001">
    <property type="entry name" value="Dihydrolipoyl dehydrogenase"/>
    <property type="match status" value="1"/>
</dbReference>
<organism evidence="16 17">
    <name type="scientific">Desulfosarcina alkanivorans</name>
    <dbReference type="NCBI Taxonomy" id="571177"/>
    <lineage>
        <taxon>Bacteria</taxon>
        <taxon>Pseudomonadati</taxon>
        <taxon>Thermodesulfobacteriota</taxon>
        <taxon>Desulfobacteria</taxon>
        <taxon>Desulfobacterales</taxon>
        <taxon>Desulfosarcinaceae</taxon>
        <taxon>Desulfosarcina</taxon>
    </lineage>
</organism>
<feature type="binding site" evidence="11">
    <location>
        <position position="322"/>
    </location>
    <ligand>
        <name>FAD</name>
        <dbReference type="ChEBI" id="CHEBI:57692"/>
    </ligand>
</feature>
<comment type="miscellaneous">
    <text evidence="13">The active site is a redox-active disulfide bond.</text>
</comment>
<dbReference type="Gene3D" id="3.30.390.30">
    <property type="match status" value="1"/>
</dbReference>
<dbReference type="EC" id="1.8.1.4" evidence="2 13"/>
<dbReference type="GO" id="GO:0005737">
    <property type="term" value="C:cytoplasm"/>
    <property type="evidence" value="ECO:0007669"/>
    <property type="project" value="UniProtKB-ARBA"/>
</dbReference>
<evidence type="ECO:0000256" key="1">
    <source>
        <dbReference type="ARBA" id="ARBA00007532"/>
    </source>
</evidence>
<evidence type="ECO:0000313" key="17">
    <source>
        <dbReference type="Proteomes" id="UP000427906"/>
    </source>
</evidence>
<dbReference type="RefSeq" id="WP_155317556.1">
    <property type="nucleotide sequence ID" value="NZ_AP021874.1"/>
</dbReference>
<dbReference type="PROSITE" id="PS00076">
    <property type="entry name" value="PYRIDINE_REDOX_1"/>
    <property type="match status" value="1"/>
</dbReference>
<gene>
    <name evidence="16" type="ORF">DSCA_34570</name>
</gene>
<dbReference type="InterPro" id="IPR036188">
    <property type="entry name" value="FAD/NAD-bd_sf"/>
</dbReference>
<dbReference type="InterPro" id="IPR004099">
    <property type="entry name" value="Pyr_nucl-diS_OxRdtase_dimer"/>
</dbReference>
<evidence type="ECO:0000256" key="4">
    <source>
        <dbReference type="ARBA" id="ARBA00022827"/>
    </source>
</evidence>
<feature type="binding site" evidence="11">
    <location>
        <position position="49"/>
    </location>
    <ligand>
        <name>FAD</name>
        <dbReference type="ChEBI" id="CHEBI:57692"/>
    </ligand>
</feature>
<feature type="binding site" evidence="11">
    <location>
        <begin position="142"/>
        <end position="144"/>
    </location>
    <ligand>
        <name>FAD</name>
        <dbReference type="ChEBI" id="CHEBI:57692"/>
    </ligand>
</feature>
<dbReference type="InterPro" id="IPR012999">
    <property type="entry name" value="Pyr_OxRdtase_I_AS"/>
</dbReference>
<accession>A0A5K7YXX0</accession>
<dbReference type="GO" id="GO:0006103">
    <property type="term" value="P:2-oxoglutarate metabolic process"/>
    <property type="evidence" value="ECO:0007669"/>
    <property type="project" value="TreeGrafter"/>
</dbReference>
<feature type="domain" description="FAD/NAD(P)-binding" evidence="15">
    <location>
        <begin position="4"/>
        <end position="339"/>
    </location>
</feature>
<evidence type="ECO:0000256" key="8">
    <source>
        <dbReference type="ARBA" id="ARBA00023284"/>
    </source>
</evidence>
<dbReference type="PANTHER" id="PTHR22912">
    <property type="entry name" value="DISULFIDE OXIDOREDUCTASE"/>
    <property type="match status" value="1"/>
</dbReference>
<dbReference type="Pfam" id="PF02852">
    <property type="entry name" value="Pyr_redox_dim"/>
    <property type="match status" value="1"/>
</dbReference>
<feature type="binding site" evidence="11">
    <location>
        <position position="281"/>
    </location>
    <ligand>
        <name>NAD(+)</name>
        <dbReference type="ChEBI" id="CHEBI:57540"/>
    </ligand>
</feature>
<keyword evidence="6 11" id="KW-0520">NAD</keyword>
<evidence type="ECO:0000256" key="12">
    <source>
        <dbReference type="PIRSR" id="PIRSR000350-4"/>
    </source>
</evidence>
<comment type="catalytic activity">
    <reaction evidence="9 13">
        <text>N(6)-[(R)-dihydrolipoyl]-L-lysyl-[protein] + NAD(+) = N(6)-[(R)-lipoyl]-L-lysyl-[protein] + NADH + H(+)</text>
        <dbReference type="Rhea" id="RHEA:15045"/>
        <dbReference type="Rhea" id="RHEA-COMP:10474"/>
        <dbReference type="Rhea" id="RHEA-COMP:10475"/>
        <dbReference type="ChEBI" id="CHEBI:15378"/>
        <dbReference type="ChEBI" id="CHEBI:57540"/>
        <dbReference type="ChEBI" id="CHEBI:57945"/>
        <dbReference type="ChEBI" id="CHEBI:83099"/>
        <dbReference type="ChEBI" id="CHEBI:83100"/>
        <dbReference type="EC" id="1.8.1.4"/>
    </reaction>
</comment>
<evidence type="ECO:0000313" key="16">
    <source>
        <dbReference type="EMBL" id="BBO69527.1"/>
    </source>
</evidence>
<evidence type="ECO:0000256" key="5">
    <source>
        <dbReference type="ARBA" id="ARBA00023002"/>
    </source>
</evidence>
<feature type="disulfide bond" description="Redox-active" evidence="12">
    <location>
        <begin position="40"/>
        <end position="45"/>
    </location>
</feature>
<dbReference type="GO" id="GO:0050660">
    <property type="term" value="F:flavin adenine dinucleotide binding"/>
    <property type="evidence" value="ECO:0007669"/>
    <property type="project" value="InterPro"/>
</dbReference>
<dbReference type="GO" id="GO:0004148">
    <property type="term" value="F:dihydrolipoyl dehydrogenase (NADH) activity"/>
    <property type="evidence" value="ECO:0007669"/>
    <property type="project" value="UniProtKB-EC"/>
</dbReference>
<protein>
    <recommendedName>
        <fullName evidence="2 13">Dihydrolipoyl dehydrogenase</fullName>
        <ecNumber evidence="2 13">1.8.1.4</ecNumber>
    </recommendedName>
</protein>
<dbReference type="Proteomes" id="UP000427906">
    <property type="component" value="Chromosome"/>
</dbReference>
<dbReference type="InterPro" id="IPR001100">
    <property type="entry name" value="Pyr_nuc-diS_OxRdtase"/>
</dbReference>
<evidence type="ECO:0000259" key="15">
    <source>
        <dbReference type="Pfam" id="PF07992"/>
    </source>
</evidence>
<evidence type="ECO:0000256" key="7">
    <source>
        <dbReference type="ARBA" id="ARBA00023157"/>
    </source>
</evidence>
<feature type="binding site" evidence="11">
    <location>
        <begin position="179"/>
        <end position="186"/>
    </location>
    <ligand>
        <name>NAD(+)</name>
        <dbReference type="ChEBI" id="CHEBI:57540"/>
    </ligand>
</feature>
<evidence type="ECO:0000256" key="13">
    <source>
        <dbReference type="RuleBase" id="RU003692"/>
    </source>
</evidence>
<feature type="domain" description="Pyridine nucleotide-disulphide oxidoreductase dimerisation" evidence="14">
    <location>
        <begin position="358"/>
        <end position="466"/>
    </location>
</feature>
<dbReference type="InterPro" id="IPR023753">
    <property type="entry name" value="FAD/NAD-binding_dom"/>
</dbReference>
<evidence type="ECO:0000256" key="2">
    <source>
        <dbReference type="ARBA" id="ARBA00012608"/>
    </source>
</evidence>
<dbReference type="PRINTS" id="PR00411">
    <property type="entry name" value="PNDRDTASEI"/>
</dbReference>
<evidence type="ECO:0000256" key="3">
    <source>
        <dbReference type="ARBA" id="ARBA00022630"/>
    </source>
</evidence>
<evidence type="ECO:0000256" key="10">
    <source>
        <dbReference type="PIRSR" id="PIRSR000350-2"/>
    </source>
</evidence>
<dbReference type="EMBL" id="AP021874">
    <property type="protein sequence ID" value="BBO69527.1"/>
    <property type="molecule type" value="Genomic_DNA"/>
</dbReference>
<reference evidence="16 17" key="1">
    <citation type="submission" date="2019-11" db="EMBL/GenBank/DDBJ databases">
        <title>Comparative genomics of hydrocarbon-degrading Desulfosarcina strains.</title>
        <authorList>
            <person name="Watanabe M."/>
            <person name="Kojima H."/>
            <person name="Fukui M."/>
        </authorList>
    </citation>
    <scope>NUCLEOTIDE SEQUENCE [LARGE SCALE GENOMIC DNA]</scope>
    <source>
        <strain evidence="16 17">PL12</strain>
    </source>
</reference>
<keyword evidence="3 13" id="KW-0285">Flavoprotein</keyword>
<keyword evidence="11" id="KW-0547">Nucleotide-binding</keyword>
<feature type="binding site" evidence="11">
    <location>
        <position position="202"/>
    </location>
    <ligand>
        <name>NAD(+)</name>
        <dbReference type="ChEBI" id="CHEBI:57540"/>
    </ligand>
</feature>
<dbReference type="AlphaFoldDB" id="A0A5K7YXX0"/>
<dbReference type="SUPFAM" id="SSF55424">
    <property type="entry name" value="FAD/NAD-linked reductases, dimerisation (C-terminal) domain"/>
    <property type="match status" value="1"/>
</dbReference>
<dbReference type="Pfam" id="PF07992">
    <property type="entry name" value="Pyr_redox_2"/>
    <property type="match status" value="1"/>
</dbReference>
<dbReference type="PRINTS" id="PR00368">
    <property type="entry name" value="FADPNR"/>
</dbReference>
<dbReference type="KEGG" id="dalk:DSCA_34570"/>
<dbReference type="InterPro" id="IPR006258">
    <property type="entry name" value="Lipoamide_DH"/>
</dbReference>
<dbReference type="InterPro" id="IPR050151">
    <property type="entry name" value="Class-I_Pyr_Nuc-Dis_Oxidored"/>
</dbReference>
<feature type="binding site" evidence="11">
    <location>
        <begin position="330"/>
        <end position="333"/>
    </location>
    <ligand>
        <name>FAD</name>
        <dbReference type="ChEBI" id="CHEBI:57692"/>
    </ligand>
</feature>
<keyword evidence="4 11" id="KW-0274">FAD</keyword>
<proteinExistence type="inferred from homology"/>
<sequence length="477" mass="49936">MAIRVTILGAGPGGYVAAVRAAQLGADVTVVEKEQVGGTCLNWGCIPSKIMKVTAELLEKFHQAEAFGIRSEGRALPDMEKLMIRKEKVVSAQIKGIEGLLAHHRIALVRGRARVDGPGRVSAVGEDGQVKAWEWDRLIIATGSQPFSVPAFPFDGQRILSSNHILGIETVPESILIVGGGVIGCEFACILSALGARVTVVEALDRMLPLPSVDAGCSKVLEREMKKRRIKFYVNRVVESIVRTGSDLKVTVGPSPFASHLKEKDKAPVTVSVEKALVCIGRSPNTKDIGLSTIGLETDAKGWIPVDDRLQTGVSGVYAIGDVLGPERVMLAHVASTEAMLAAENAMGGDRAMDYTAVPGAIFTMPEVACVGLTDAQARDRGIDARTDTVLFRSLGKAQVLGELAGQASIVSDAGSGRLLGVHIIGPHATDLLGEGALAVSSGLGVADIAGTIHAHPTLAEIMLEAALKAGGKALHG</sequence>
<keyword evidence="7" id="KW-1015">Disulfide bond</keyword>
<evidence type="ECO:0000256" key="11">
    <source>
        <dbReference type="PIRSR" id="PIRSR000350-3"/>
    </source>
</evidence>
<dbReference type="Gene3D" id="3.50.50.60">
    <property type="entry name" value="FAD/NAD(P)-binding domain"/>
    <property type="match status" value="2"/>
</dbReference>
<name>A0A5K7YXX0_9BACT</name>
<evidence type="ECO:0000256" key="6">
    <source>
        <dbReference type="ARBA" id="ARBA00023027"/>
    </source>
</evidence>
<keyword evidence="5 13" id="KW-0560">Oxidoreductase</keyword>
<comment type="cofactor">
    <cofactor evidence="11 13">
        <name>FAD</name>
        <dbReference type="ChEBI" id="CHEBI:57692"/>
    </cofactor>
    <text evidence="11 13">Binds 1 FAD per subunit.</text>
</comment>
<dbReference type="OrthoDB" id="9786429at2"/>
<evidence type="ECO:0000259" key="14">
    <source>
        <dbReference type="Pfam" id="PF02852"/>
    </source>
</evidence>
<dbReference type="PANTHER" id="PTHR22912:SF151">
    <property type="entry name" value="DIHYDROLIPOYL DEHYDROGENASE, MITOCHONDRIAL"/>
    <property type="match status" value="1"/>
</dbReference>
<dbReference type="NCBIfam" id="TIGR01350">
    <property type="entry name" value="lipoamide_DH"/>
    <property type="match status" value="1"/>
</dbReference>
<evidence type="ECO:0000256" key="9">
    <source>
        <dbReference type="ARBA" id="ARBA00049187"/>
    </source>
</evidence>
<keyword evidence="17" id="KW-1185">Reference proteome</keyword>
<dbReference type="PIRSF" id="PIRSF000350">
    <property type="entry name" value="Mercury_reductase_MerA"/>
    <property type="match status" value="1"/>
</dbReference>
<dbReference type="InterPro" id="IPR016156">
    <property type="entry name" value="FAD/NAD-linked_Rdtase_dimer_sf"/>
</dbReference>
<dbReference type="SUPFAM" id="SSF51905">
    <property type="entry name" value="FAD/NAD(P)-binding domain"/>
    <property type="match status" value="1"/>
</dbReference>